<gene>
    <name evidence="3" type="ORF">Ga0061067_10250</name>
</gene>
<dbReference type="Pfam" id="PF06835">
    <property type="entry name" value="LptC"/>
    <property type="match status" value="1"/>
</dbReference>
<dbReference type="InterPro" id="IPR010664">
    <property type="entry name" value="LipoPS_assembly_LptC-rel"/>
</dbReference>
<dbReference type="InterPro" id="IPR026265">
    <property type="entry name" value="LptC"/>
</dbReference>
<evidence type="ECO:0000313" key="3">
    <source>
        <dbReference type="EMBL" id="CUA92656.1"/>
    </source>
</evidence>
<feature type="region of interest" description="Disordered" evidence="1">
    <location>
        <begin position="1"/>
        <end position="23"/>
    </location>
</feature>
<keyword evidence="2" id="KW-0472">Membrane</keyword>
<dbReference type="EMBL" id="CYHE01000002">
    <property type="protein sequence ID" value="CUA92656.1"/>
    <property type="molecule type" value="Genomic_DNA"/>
</dbReference>
<dbReference type="OrthoDB" id="7873824at2"/>
<keyword evidence="4" id="KW-1185">Reference proteome</keyword>
<reference evidence="4" key="1">
    <citation type="submission" date="2015-08" db="EMBL/GenBank/DDBJ databases">
        <authorList>
            <person name="Varghese N."/>
        </authorList>
    </citation>
    <scope>NUCLEOTIDE SEQUENCE [LARGE SCALE GENOMIC DNA]</scope>
    <source>
        <strain evidence="4">DSM 23407</strain>
    </source>
</reference>
<dbReference type="RefSeq" id="WP_055454381.1">
    <property type="nucleotide sequence ID" value="NZ_CYHE01000002.1"/>
</dbReference>
<keyword evidence="2" id="KW-1133">Transmembrane helix</keyword>
<evidence type="ECO:0000313" key="4">
    <source>
        <dbReference type="Proteomes" id="UP000183900"/>
    </source>
</evidence>
<keyword evidence="2" id="KW-0812">Transmembrane</keyword>
<dbReference type="GO" id="GO:0015221">
    <property type="term" value="F:lipopolysaccharide transmembrane transporter activity"/>
    <property type="evidence" value="ECO:0007669"/>
    <property type="project" value="InterPro"/>
</dbReference>
<dbReference type="Gene3D" id="2.60.450.10">
    <property type="entry name" value="Lipopolysaccharide (LPS) transport protein A like domain"/>
    <property type="match status" value="1"/>
</dbReference>
<dbReference type="AlphaFoldDB" id="A0A0K6HP94"/>
<evidence type="ECO:0000256" key="2">
    <source>
        <dbReference type="SAM" id="Phobius"/>
    </source>
</evidence>
<name>A0A0K6HP94_9HYPH</name>
<proteinExistence type="predicted"/>
<sequence>MDQTTQRSGNVTGGRVNKARANARRHSGRVRALRILLPVLGLIVLLGMGGLIFVFNLLNSLGIGNVTLTSEGLVMDRPELSGNDGERTYRVLAERAIQRLTNPRIIDLEMITAEIVSNPEEKAQITSDKGTYDSSAETLTLFENVRINWSGKYAIEFQRVDVNMKTGAVVTDRAMQVQSDGGDIQANGFTYDQENGIARFTDGIKMVLRPGANKTENPQ</sequence>
<dbReference type="Proteomes" id="UP000183900">
    <property type="component" value="Unassembled WGS sequence"/>
</dbReference>
<feature type="transmembrane region" description="Helical" evidence="2">
    <location>
        <begin position="35"/>
        <end position="58"/>
    </location>
</feature>
<accession>A0A0K6HP94</accession>
<dbReference type="GO" id="GO:0005886">
    <property type="term" value="C:plasma membrane"/>
    <property type="evidence" value="ECO:0007669"/>
    <property type="project" value="InterPro"/>
</dbReference>
<dbReference type="NCBIfam" id="TIGR04409">
    <property type="entry name" value="LptC_YrbK"/>
    <property type="match status" value="1"/>
</dbReference>
<organism evidence="3 4">
    <name type="scientific">Pannonibacter indicus</name>
    <dbReference type="NCBI Taxonomy" id="466044"/>
    <lineage>
        <taxon>Bacteria</taxon>
        <taxon>Pseudomonadati</taxon>
        <taxon>Pseudomonadota</taxon>
        <taxon>Alphaproteobacteria</taxon>
        <taxon>Hyphomicrobiales</taxon>
        <taxon>Stappiaceae</taxon>
        <taxon>Pannonibacter</taxon>
    </lineage>
</organism>
<evidence type="ECO:0008006" key="5">
    <source>
        <dbReference type="Google" id="ProtNLM"/>
    </source>
</evidence>
<protein>
    <recommendedName>
        <fullName evidence="5">Lipopolysaccharide export system protein LptC</fullName>
    </recommendedName>
</protein>
<feature type="compositionally biased region" description="Polar residues" evidence="1">
    <location>
        <begin position="1"/>
        <end position="10"/>
    </location>
</feature>
<evidence type="ECO:0000256" key="1">
    <source>
        <dbReference type="SAM" id="MobiDB-lite"/>
    </source>
</evidence>